<dbReference type="Proteomes" id="UP000183832">
    <property type="component" value="Unassembled WGS sequence"/>
</dbReference>
<proteinExistence type="predicted"/>
<organism evidence="1 2">
    <name type="scientific">Clunio marinus</name>
    <dbReference type="NCBI Taxonomy" id="568069"/>
    <lineage>
        <taxon>Eukaryota</taxon>
        <taxon>Metazoa</taxon>
        <taxon>Ecdysozoa</taxon>
        <taxon>Arthropoda</taxon>
        <taxon>Hexapoda</taxon>
        <taxon>Insecta</taxon>
        <taxon>Pterygota</taxon>
        <taxon>Neoptera</taxon>
        <taxon>Endopterygota</taxon>
        <taxon>Diptera</taxon>
        <taxon>Nematocera</taxon>
        <taxon>Chironomoidea</taxon>
        <taxon>Chironomidae</taxon>
        <taxon>Clunio</taxon>
    </lineage>
</organism>
<evidence type="ECO:0000313" key="2">
    <source>
        <dbReference type="Proteomes" id="UP000183832"/>
    </source>
</evidence>
<dbReference type="AlphaFoldDB" id="A0A1J1J7H3"/>
<name>A0A1J1J7H3_9DIPT</name>
<reference evidence="1 2" key="1">
    <citation type="submission" date="2015-04" db="EMBL/GenBank/DDBJ databases">
        <authorList>
            <person name="Syromyatnikov M.Y."/>
            <person name="Popov V.N."/>
        </authorList>
    </citation>
    <scope>NUCLEOTIDE SEQUENCE [LARGE SCALE GENOMIC DNA]</scope>
</reference>
<sequence length="83" mass="9412">MIHVINKQGNGDHSGTNTEKRANFIIHAYACKIPEGSKIFNKATTPFTTIKNTLPPGCRHELNLKLYNKQSERRKCWGVEVTD</sequence>
<keyword evidence="2" id="KW-1185">Reference proteome</keyword>
<accession>A0A1J1J7H3</accession>
<dbReference type="EMBL" id="CVRI01000074">
    <property type="protein sequence ID" value="CRL07922.1"/>
    <property type="molecule type" value="Genomic_DNA"/>
</dbReference>
<gene>
    <name evidence="1" type="ORF">CLUMA_CG021162</name>
</gene>
<evidence type="ECO:0000313" key="1">
    <source>
        <dbReference type="EMBL" id="CRL07922.1"/>
    </source>
</evidence>
<protein>
    <submittedName>
        <fullName evidence="1">CLUMA_CG021162, isoform A</fullName>
    </submittedName>
</protein>